<proteinExistence type="predicted"/>
<protein>
    <submittedName>
        <fullName evidence="1">Uncharacterized protein</fullName>
    </submittedName>
</protein>
<evidence type="ECO:0000313" key="2">
    <source>
        <dbReference type="Proteomes" id="UP001065298"/>
    </source>
</evidence>
<keyword evidence="2" id="KW-1185">Reference proteome</keyword>
<gene>
    <name evidence="1" type="ORF">NCS57_00510000</name>
</gene>
<reference evidence="1" key="1">
    <citation type="submission" date="2022-06" db="EMBL/GenBank/DDBJ databases">
        <title>Fusarium solani species complex genomes reveal bases of compartmentalisation and animal pathogenesis.</title>
        <authorList>
            <person name="Tsai I.J."/>
        </authorList>
    </citation>
    <scope>NUCLEOTIDE SEQUENCE</scope>
    <source>
        <strain evidence="1">Fu6.1</strain>
    </source>
</reference>
<accession>A0ACC0RA03</accession>
<sequence>MYIRVAFSSPQPSYLITHSLFTSQLNNPIYSSLLSFRDQLSQLIKMQFSIIALLAVATGALAVPGKPPKPHKPHKPAPPTQINVQTCGNTQSLYCCNSDGHGEEVKCESFSNGGVGGICNGIQMCCNNNEGSQGCSFAAGGGVIIVGDGKKGW</sequence>
<dbReference type="EMBL" id="CM046505">
    <property type="protein sequence ID" value="KAI8676066.1"/>
    <property type="molecule type" value="Genomic_DNA"/>
</dbReference>
<name>A0ACC0RA03_9HYPO</name>
<comment type="caution">
    <text evidence="1">The sequence shown here is derived from an EMBL/GenBank/DDBJ whole genome shotgun (WGS) entry which is preliminary data.</text>
</comment>
<evidence type="ECO:0000313" key="1">
    <source>
        <dbReference type="EMBL" id="KAI8676066.1"/>
    </source>
</evidence>
<dbReference type="Proteomes" id="UP001065298">
    <property type="component" value="Chromosome 3"/>
</dbReference>
<organism evidence="1 2">
    <name type="scientific">Fusarium keratoplasticum</name>
    <dbReference type="NCBI Taxonomy" id="1328300"/>
    <lineage>
        <taxon>Eukaryota</taxon>
        <taxon>Fungi</taxon>
        <taxon>Dikarya</taxon>
        <taxon>Ascomycota</taxon>
        <taxon>Pezizomycotina</taxon>
        <taxon>Sordariomycetes</taxon>
        <taxon>Hypocreomycetidae</taxon>
        <taxon>Hypocreales</taxon>
        <taxon>Nectriaceae</taxon>
        <taxon>Fusarium</taxon>
        <taxon>Fusarium solani species complex</taxon>
    </lineage>
</organism>